<dbReference type="AlphaFoldDB" id="A0A4S8J7N8"/>
<accession>A0A4S8J7N8</accession>
<keyword evidence="2" id="KW-1185">Reference proteome</keyword>
<dbReference type="EMBL" id="PYDT01000006">
    <property type="protein sequence ID" value="THU57561.1"/>
    <property type="molecule type" value="Genomic_DNA"/>
</dbReference>
<dbReference type="Proteomes" id="UP000317650">
    <property type="component" value="Chromosome 3"/>
</dbReference>
<comment type="caution">
    <text evidence="1">The sequence shown here is derived from an EMBL/GenBank/DDBJ whole genome shotgun (WGS) entry which is preliminary data.</text>
</comment>
<organism evidence="1 2">
    <name type="scientific">Musa balbisiana</name>
    <name type="common">Banana</name>
    <dbReference type="NCBI Taxonomy" id="52838"/>
    <lineage>
        <taxon>Eukaryota</taxon>
        <taxon>Viridiplantae</taxon>
        <taxon>Streptophyta</taxon>
        <taxon>Embryophyta</taxon>
        <taxon>Tracheophyta</taxon>
        <taxon>Spermatophyta</taxon>
        <taxon>Magnoliopsida</taxon>
        <taxon>Liliopsida</taxon>
        <taxon>Zingiberales</taxon>
        <taxon>Musaceae</taxon>
        <taxon>Musa</taxon>
    </lineage>
</organism>
<name>A0A4S8J7N8_MUSBA</name>
<sequence>MSWPESEIVLMRKRNTINGMHVRRRSTMLGTPNGMHVIESSCQRQRQQQLCTSLYAHQAHGRGRCSTSLPFLSMLNLFGNQ</sequence>
<reference evidence="1 2" key="1">
    <citation type="journal article" date="2019" name="Nat. Plants">
        <title>Genome sequencing of Musa balbisiana reveals subgenome evolution and function divergence in polyploid bananas.</title>
        <authorList>
            <person name="Yao X."/>
        </authorList>
    </citation>
    <scope>NUCLEOTIDE SEQUENCE [LARGE SCALE GENOMIC DNA]</scope>
    <source>
        <strain evidence="2">cv. DH-PKW</strain>
        <tissue evidence="1">Leaves</tissue>
    </source>
</reference>
<gene>
    <name evidence="1" type="ORF">C4D60_Mb03t04820</name>
</gene>
<evidence type="ECO:0000313" key="1">
    <source>
        <dbReference type="EMBL" id="THU57561.1"/>
    </source>
</evidence>
<proteinExistence type="predicted"/>
<evidence type="ECO:0000313" key="2">
    <source>
        <dbReference type="Proteomes" id="UP000317650"/>
    </source>
</evidence>
<protein>
    <submittedName>
        <fullName evidence="1">Uncharacterized protein</fullName>
    </submittedName>
</protein>